<dbReference type="RefSeq" id="WP_342881596.1">
    <property type="nucleotide sequence ID" value="NZ_JBBMQS010000005.1"/>
</dbReference>
<protein>
    <recommendedName>
        <fullName evidence="3">Porin</fullName>
    </recommendedName>
</protein>
<accession>A0ABU9SUZ7</accession>
<proteinExistence type="predicted"/>
<keyword evidence="2" id="KW-1185">Reference proteome</keyword>
<dbReference type="SUPFAM" id="SSF56935">
    <property type="entry name" value="Porins"/>
    <property type="match status" value="1"/>
</dbReference>
<dbReference type="Proteomes" id="UP001461163">
    <property type="component" value="Unassembled WGS sequence"/>
</dbReference>
<dbReference type="EMBL" id="JBBMQS010000005">
    <property type="protein sequence ID" value="MEM5497670.1"/>
    <property type="molecule type" value="Genomic_DNA"/>
</dbReference>
<reference evidence="1 2" key="1">
    <citation type="submission" date="2024-03" db="EMBL/GenBank/DDBJ databases">
        <title>Community enrichment and isolation of bacterial strains for fucoidan degradation.</title>
        <authorList>
            <person name="Sichert A."/>
        </authorList>
    </citation>
    <scope>NUCLEOTIDE SEQUENCE [LARGE SCALE GENOMIC DNA]</scope>
    <source>
        <strain evidence="1 2">AS12</strain>
    </source>
</reference>
<sequence>MLKNRQTTLVSTAANIAINPSNSKTCNKRSASVFNKLGVIAAAVMAASMPAQVNAATFLDGLVDVNFLAMQNYQAIQAKEGAFRPVDEEQSSGFGRIRANLMFKFHINDFITADIDIAEEPNDFGNNGDRDFSFHNDYAGIEFDVFGLTEYKRENADLTLRLGNIGGSPFQFKGFQDGADNQGNALIGNWMTDYATAENGAQLRYNERFDSGVIRAYNVTGHITTSSFGEAFQEDRGFNYLLQGTLEFTGGFKVGLNFLQANQGDQLRFEDGVASLDGLTTTNYRFGDGENYNFSASPSSERDTHVGIMPGLDQTTIQLNLAYQPNENTSVILMLGQSSDDYTFADTEGNAVAGITYFGTDGVVDPEGTTFDSNRVIKGESSVEYWTVEAQHYVIPGKFYLAARYGEAENTSDLIAQTDNTVERLQVAAGYWFNDKTLLKVEYVDQDEGINSGGQIGAGFDGITSEISVKF</sequence>
<evidence type="ECO:0008006" key="3">
    <source>
        <dbReference type="Google" id="ProtNLM"/>
    </source>
</evidence>
<gene>
    <name evidence="1" type="ORF">WNY77_09725</name>
</gene>
<comment type="caution">
    <text evidence="1">The sequence shown here is derived from an EMBL/GenBank/DDBJ whole genome shotgun (WGS) entry which is preliminary data.</text>
</comment>
<evidence type="ECO:0000313" key="2">
    <source>
        <dbReference type="Proteomes" id="UP001461163"/>
    </source>
</evidence>
<organism evidence="1 2">
    <name type="scientific">Paraglaciecola mesophila</name>
    <dbReference type="NCBI Taxonomy" id="197222"/>
    <lineage>
        <taxon>Bacteria</taxon>
        <taxon>Pseudomonadati</taxon>
        <taxon>Pseudomonadota</taxon>
        <taxon>Gammaproteobacteria</taxon>
        <taxon>Alteromonadales</taxon>
        <taxon>Alteromonadaceae</taxon>
        <taxon>Paraglaciecola</taxon>
    </lineage>
</organism>
<evidence type="ECO:0000313" key="1">
    <source>
        <dbReference type="EMBL" id="MEM5497670.1"/>
    </source>
</evidence>
<name>A0ABU9SUZ7_9ALTE</name>